<comment type="cofactor">
    <cofactor evidence="20">
        <name>Zn(2+)</name>
        <dbReference type="ChEBI" id="CHEBI:29105"/>
    </cofactor>
    <text evidence="20">Binds 1 zinc ion.</text>
</comment>
<name>A0A2G8K8I6_STIJA</name>
<dbReference type="OrthoDB" id="17530at2759"/>
<dbReference type="FunFam" id="1.10.1370.10:FF:000026">
    <property type="entry name" value="Si:ch73-1a9.4"/>
    <property type="match status" value="1"/>
</dbReference>
<keyword evidence="10 20" id="KW-0862">Zinc</keyword>
<keyword evidence="15" id="KW-0408">Iron</keyword>
<dbReference type="EMBL" id="MRZV01000785">
    <property type="protein sequence ID" value="PIK44297.1"/>
    <property type="molecule type" value="Genomic_DNA"/>
</dbReference>
<dbReference type="InterPro" id="IPR024077">
    <property type="entry name" value="Neurolysin/TOP_dom2"/>
</dbReference>
<dbReference type="InterPro" id="IPR045090">
    <property type="entry name" value="Pept_M3A_M3B"/>
</dbReference>
<dbReference type="Gene3D" id="1.10.1370.10">
    <property type="entry name" value="Neurolysin, domain 3"/>
    <property type="match status" value="1"/>
</dbReference>
<dbReference type="InterPro" id="IPR001567">
    <property type="entry name" value="Pept_M3A_M3B_dom"/>
</dbReference>
<keyword evidence="8 20" id="KW-0479">Metal-binding</keyword>
<evidence type="ECO:0000256" key="3">
    <source>
        <dbReference type="ARBA" id="ARBA00006040"/>
    </source>
</evidence>
<evidence type="ECO:0000256" key="17">
    <source>
        <dbReference type="ARBA" id="ARBA00023128"/>
    </source>
</evidence>
<feature type="domain" description="Peptidase M3A/M3B catalytic" evidence="21">
    <location>
        <begin position="269"/>
        <end position="710"/>
    </location>
</feature>
<sequence>MYWYSTAFISLAWAQILLHMANPASQVALLRLLSCHSSRMGSMIGSESKRTVTTWSPLAATFNTKPKRKYVSLQRNVGLFEMTELTRPDGFAEAERQSLEEADELVTAAIAAPTGQEVVAIFDKLSDALCRIADLADFIRVAHPDKNFSKAAEQTCLNVSAAVEKLNTNTELHNSLKKLLEDRKIYDSMDEESRTVAKLFMFDFEQSGIHLPEGERKEFVKLNEEAMILGSRFLQGTQTAVSVDKKLLPDHLKYSFTVDGGQIKVSSLHADNPDDLVREAAYKIYLYPNQDQSDALNQLLECRHKLANLAGFSTFADRALRGTMAKNSLTVTNFLEKASEMVLPSALDELESLKEAKARHNPSSKNLHAWDTHFLIQHIRNEKYKVNSSDFMPYFSLGACMEGLDMIFQRLYGVSLEPVEPKNGELWSPDVQKLAVNHKEEGILGYIYCDFFDHPGKPQQDCHFTIRGGRLLDDSTYQLPKVVLTCSFSPPTSSCPTLLTHGMMENLFHECGHAMHSMLARTRYQHVTGTRCATDFAEVPSILMEYFANDYRVLSRFARHYQSQETLPEEMISKLCESKKMFAAQSLQTQICYSMFDQVLHGPHPLPKTTTEIYEDIQKNYSSIPYVQNTAWHLRFGHLVGYGAKYYSYLYSRAVAHKIWSQCFRKDPLNREMGERYRHTMLAHGGGKEASLLVENMLGKKLSTDDLVESLISEVVR</sequence>
<evidence type="ECO:0000256" key="7">
    <source>
        <dbReference type="ARBA" id="ARBA00022670"/>
    </source>
</evidence>
<keyword evidence="18" id="KW-0464">Manganese</keyword>
<dbReference type="InterPro" id="IPR033851">
    <property type="entry name" value="M3A_MIP"/>
</dbReference>
<comment type="caution">
    <text evidence="22">The sequence shown here is derived from an EMBL/GenBank/DDBJ whole genome shotgun (WGS) entry which is preliminary data.</text>
</comment>
<dbReference type="GO" id="GO:0006518">
    <property type="term" value="P:peptide metabolic process"/>
    <property type="evidence" value="ECO:0007669"/>
    <property type="project" value="TreeGrafter"/>
</dbReference>
<dbReference type="Pfam" id="PF01432">
    <property type="entry name" value="Peptidase_M3"/>
    <property type="match status" value="1"/>
</dbReference>
<evidence type="ECO:0000256" key="15">
    <source>
        <dbReference type="ARBA" id="ARBA00023004"/>
    </source>
</evidence>
<evidence type="ECO:0000256" key="5">
    <source>
        <dbReference type="ARBA" id="ARBA00012441"/>
    </source>
</evidence>
<protein>
    <recommendedName>
        <fullName evidence="6">Mitochondrial intermediate peptidase</fullName>
        <ecNumber evidence="5">3.4.24.59</ecNumber>
    </recommendedName>
</protein>
<dbReference type="AlphaFoldDB" id="A0A2G8K8I6"/>
<evidence type="ECO:0000256" key="4">
    <source>
        <dbReference type="ARBA" id="ARBA00011245"/>
    </source>
</evidence>
<dbReference type="PANTHER" id="PTHR11804">
    <property type="entry name" value="PROTEASE M3 THIMET OLIGOPEPTIDASE-RELATED"/>
    <property type="match status" value="1"/>
</dbReference>
<organism evidence="22 23">
    <name type="scientific">Stichopus japonicus</name>
    <name type="common">Sea cucumber</name>
    <dbReference type="NCBI Taxonomy" id="307972"/>
    <lineage>
        <taxon>Eukaryota</taxon>
        <taxon>Metazoa</taxon>
        <taxon>Echinodermata</taxon>
        <taxon>Eleutherozoa</taxon>
        <taxon>Echinozoa</taxon>
        <taxon>Holothuroidea</taxon>
        <taxon>Aspidochirotacea</taxon>
        <taxon>Aspidochirotida</taxon>
        <taxon>Stichopodidae</taxon>
        <taxon>Apostichopus</taxon>
    </lineage>
</organism>
<evidence type="ECO:0000256" key="8">
    <source>
        <dbReference type="ARBA" id="ARBA00022723"/>
    </source>
</evidence>
<evidence type="ECO:0000256" key="1">
    <source>
        <dbReference type="ARBA" id="ARBA00000436"/>
    </source>
</evidence>
<evidence type="ECO:0000313" key="22">
    <source>
        <dbReference type="EMBL" id="PIK44297.1"/>
    </source>
</evidence>
<dbReference type="GO" id="GO:0004222">
    <property type="term" value="F:metalloendopeptidase activity"/>
    <property type="evidence" value="ECO:0007669"/>
    <property type="project" value="UniProtKB-EC"/>
</dbReference>
<accession>A0A2G8K8I6</accession>
<dbReference type="SUPFAM" id="SSF55486">
    <property type="entry name" value="Metalloproteases ('zincins'), catalytic domain"/>
    <property type="match status" value="1"/>
</dbReference>
<dbReference type="GO" id="GO:0006627">
    <property type="term" value="P:protein processing involved in protein targeting to mitochondrion"/>
    <property type="evidence" value="ECO:0007669"/>
    <property type="project" value="TreeGrafter"/>
</dbReference>
<evidence type="ECO:0000313" key="23">
    <source>
        <dbReference type="Proteomes" id="UP000230750"/>
    </source>
</evidence>
<comment type="similarity">
    <text evidence="3 20">Belongs to the peptidase M3 family.</text>
</comment>
<evidence type="ECO:0000256" key="10">
    <source>
        <dbReference type="ARBA" id="ARBA00022833"/>
    </source>
</evidence>
<evidence type="ECO:0000256" key="2">
    <source>
        <dbReference type="ARBA" id="ARBA00004305"/>
    </source>
</evidence>
<evidence type="ECO:0000256" key="14">
    <source>
        <dbReference type="ARBA" id="ARBA00022990"/>
    </source>
</evidence>
<dbReference type="InterPro" id="IPR024079">
    <property type="entry name" value="MetalloPept_cat_dom_sf"/>
</dbReference>
<evidence type="ECO:0000256" key="16">
    <source>
        <dbReference type="ARBA" id="ARBA00023049"/>
    </source>
</evidence>
<reference evidence="22 23" key="1">
    <citation type="journal article" date="2017" name="PLoS Biol.">
        <title>The sea cucumber genome provides insights into morphological evolution and visceral regeneration.</title>
        <authorList>
            <person name="Zhang X."/>
            <person name="Sun L."/>
            <person name="Yuan J."/>
            <person name="Sun Y."/>
            <person name="Gao Y."/>
            <person name="Zhang L."/>
            <person name="Li S."/>
            <person name="Dai H."/>
            <person name="Hamel J.F."/>
            <person name="Liu C."/>
            <person name="Yu Y."/>
            <person name="Liu S."/>
            <person name="Lin W."/>
            <person name="Guo K."/>
            <person name="Jin S."/>
            <person name="Xu P."/>
            <person name="Storey K.B."/>
            <person name="Huan P."/>
            <person name="Zhang T."/>
            <person name="Zhou Y."/>
            <person name="Zhang J."/>
            <person name="Lin C."/>
            <person name="Li X."/>
            <person name="Xing L."/>
            <person name="Huo D."/>
            <person name="Sun M."/>
            <person name="Wang L."/>
            <person name="Mercier A."/>
            <person name="Li F."/>
            <person name="Yang H."/>
            <person name="Xiang J."/>
        </authorList>
    </citation>
    <scope>NUCLEOTIDE SEQUENCE [LARGE SCALE GENOMIC DNA]</scope>
    <source>
        <strain evidence="22">Shaxun</strain>
        <tissue evidence="22">Muscle</tissue>
    </source>
</reference>
<dbReference type="CDD" id="cd06457">
    <property type="entry name" value="M3A_MIP"/>
    <property type="match status" value="1"/>
</dbReference>
<comment type="subcellular location">
    <subcellularLocation>
        <location evidence="2">Mitochondrion matrix</location>
    </subcellularLocation>
</comment>
<keyword evidence="7 20" id="KW-0645">Protease</keyword>
<evidence type="ECO:0000256" key="18">
    <source>
        <dbReference type="ARBA" id="ARBA00023211"/>
    </source>
</evidence>
<evidence type="ECO:0000256" key="9">
    <source>
        <dbReference type="ARBA" id="ARBA00022801"/>
    </source>
</evidence>
<comment type="catalytic activity">
    <reaction evidence="1">
        <text>Release of an N-terminal octapeptide as second stage of processing of some proteins imported into the mitochondrion.</text>
        <dbReference type="EC" id="3.4.24.59"/>
    </reaction>
</comment>
<dbReference type="GO" id="GO:0005759">
    <property type="term" value="C:mitochondrial matrix"/>
    <property type="evidence" value="ECO:0007669"/>
    <property type="project" value="UniProtKB-SubCell"/>
</dbReference>
<keyword evidence="13" id="KW-0809">Transit peptide</keyword>
<dbReference type="Gene3D" id="3.40.390.10">
    <property type="entry name" value="Collagenase (Catalytic Domain)"/>
    <property type="match status" value="1"/>
</dbReference>
<evidence type="ECO:0000256" key="6">
    <source>
        <dbReference type="ARBA" id="ARBA00018046"/>
    </source>
</evidence>
<keyword evidence="16 20" id="KW-0482">Metalloprotease</keyword>
<dbReference type="Proteomes" id="UP000230750">
    <property type="component" value="Unassembled WGS sequence"/>
</dbReference>
<keyword evidence="23" id="KW-1185">Reference proteome</keyword>
<evidence type="ECO:0000256" key="12">
    <source>
        <dbReference type="ARBA" id="ARBA00022842"/>
    </source>
</evidence>
<proteinExistence type="inferred from homology"/>
<keyword evidence="11" id="KW-0106">Calcium</keyword>
<evidence type="ECO:0000256" key="11">
    <source>
        <dbReference type="ARBA" id="ARBA00022837"/>
    </source>
</evidence>
<dbReference type="PANTHER" id="PTHR11804:SF79">
    <property type="entry name" value="MITOCHONDRIAL INTERMEDIATE PEPTIDASE"/>
    <property type="match status" value="1"/>
</dbReference>
<comment type="subunit">
    <text evidence="4">Monomer.</text>
</comment>
<dbReference type="EC" id="3.4.24.59" evidence="5"/>
<keyword evidence="14" id="KW-0007">Acetylation</keyword>
<gene>
    <name evidence="22" type="ORF">BSL78_18835</name>
</gene>
<evidence type="ECO:0000256" key="19">
    <source>
        <dbReference type="ARBA" id="ARBA00059424"/>
    </source>
</evidence>
<evidence type="ECO:0000256" key="13">
    <source>
        <dbReference type="ARBA" id="ARBA00022946"/>
    </source>
</evidence>
<evidence type="ECO:0000256" key="20">
    <source>
        <dbReference type="RuleBase" id="RU003435"/>
    </source>
</evidence>
<dbReference type="STRING" id="307972.A0A2G8K8I6"/>
<dbReference type="GO" id="GO:0046872">
    <property type="term" value="F:metal ion binding"/>
    <property type="evidence" value="ECO:0007669"/>
    <property type="project" value="UniProtKB-UniRule"/>
</dbReference>
<keyword evidence="17" id="KW-0496">Mitochondrion</keyword>
<evidence type="ECO:0000259" key="21">
    <source>
        <dbReference type="Pfam" id="PF01432"/>
    </source>
</evidence>
<comment type="function">
    <text evidence="19">Cleaves proteins, imported into the mitochondrion, to their mature size.</text>
</comment>
<dbReference type="FunFam" id="3.40.390.10:FF:000013">
    <property type="entry name" value="Mitochondrial intermediate peptidase"/>
    <property type="match status" value="1"/>
</dbReference>
<keyword evidence="9 20" id="KW-0378">Hydrolase</keyword>
<keyword evidence="12" id="KW-0460">Magnesium</keyword>